<dbReference type="Proteomes" id="UP001500655">
    <property type="component" value="Unassembled WGS sequence"/>
</dbReference>
<organism evidence="12 13">
    <name type="scientific">Luedemannella helvata</name>
    <dbReference type="NCBI Taxonomy" id="349315"/>
    <lineage>
        <taxon>Bacteria</taxon>
        <taxon>Bacillati</taxon>
        <taxon>Actinomycetota</taxon>
        <taxon>Actinomycetes</taxon>
        <taxon>Micromonosporales</taxon>
        <taxon>Micromonosporaceae</taxon>
        <taxon>Luedemannella</taxon>
    </lineage>
</organism>
<keyword evidence="8" id="KW-0902">Two-component regulatory system</keyword>
<dbReference type="InterPro" id="IPR050482">
    <property type="entry name" value="Sensor_HK_TwoCompSys"/>
</dbReference>
<evidence type="ECO:0000256" key="5">
    <source>
        <dbReference type="ARBA" id="ARBA00022741"/>
    </source>
</evidence>
<dbReference type="RefSeq" id="WP_344078611.1">
    <property type="nucleotide sequence ID" value="NZ_BAAALS010000006.1"/>
</dbReference>
<feature type="transmembrane region" description="Helical" evidence="10">
    <location>
        <begin position="256"/>
        <end position="274"/>
    </location>
</feature>
<dbReference type="PANTHER" id="PTHR24421">
    <property type="entry name" value="NITRATE/NITRITE SENSOR PROTEIN NARX-RELATED"/>
    <property type="match status" value="1"/>
</dbReference>
<feature type="transmembrane region" description="Helical" evidence="10">
    <location>
        <begin position="28"/>
        <end position="50"/>
    </location>
</feature>
<dbReference type="EMBL" id="BAAALS010000006">
    <property type="protein sequence ID" value="GAA1746197.1"/>
    <property type="molecule type" value="Genomic_DNA"/>
</dbReference>
<dbReference type="CDD" id="cd16917">
    <property type="entry name" value="HATPase_UhpB-NarQ-NarX-like"/>
    <property type="match status" value="1"/>
</dbReference>
<evidence type="ECO:0000256" key="3">
    <source>
        <dbReference type="ARBA" id="ARBA00022553"/>
    </source>
</evidence>
<feature type="transmembrane region" description="Helical" evidence="10">
    <location>
        <begin position="319"/>
        <end position="339"/>
    </location>
</feature>
<evidence type="ECO:0000256" key="9">
    <source>
        <dbReference type="SAM" id="MobiDB-lite"/>
    </source>
</evidence>
<dbReference type="SMART" id="SM00387">
    <property type="entry name" value="HATPase_c"/>
    <property type="match status" value="1"/>
</dbReference>
<evidence type="ECO:0000256" key="4">
    <source>
        <dbReference type="ARBA" id="ARBA00022679"/>
    </source>
</evidence>
<evidence type="ECO:0000256" key="8">
    <source>
        <dbReference type="ARBA" id="ARBA00023012"/>
    </source>
</evidence>
<keyword evidence="13" id="KW-1185">Reference proteome</keyword>
<evidence type="ECO:0000256" key="7">
    <source>
        <dbReference type="ARBA" id="ARBA00022840"/>
    </source>
</evidence>
<reference evidence="13" key="1">
    <citation type="journal article" date="2019" name="Int. J. Syst. Evol. Microbiol.">
        <title>The Global Catalogue of Microorganisms (GCM) 10K type strain sequencing project: providing services to taxonomists for standard genome sequencing and annotation.</title>
        <authorList>
            <consortium name="The Broad Institute Genomics Platform"/>
            <consortium name="The Broad Institute Genome Sequencing Center for Infectious Disease"/>
            <person name="Wu L."/>
            <person name="Ma J."/>
        </authorList>
    </citation>
    <scope>NUCLEOTIDE SEQUENCE [LARGE SCALE GENOMIC DNA]</scope>
    <source>
        <strain evidence="13">JCM 13249</strain>
    </source>
</reference>
<evidence type="ECO:0000313" key="13">
    <source>
        <dbReference type="Proteomes" id="UP001500655"/>
    </source>
</evidence>
<evidence type="ECO:0000313" key="12">
    <source>
        <dbReference type="EMBL" id="GAA1746197.1"/>
    </source>
</evidence>
<dbReference type="Pfam" id="PF07730">
    <property type="entry name" value="HisKA_3"/>
    <property type="match status" value="1"/>
</dbReference>
<comment type="catalytic activity">
    <reaction evidence="1">
        <text>ATP + protein L-histidine = ADP + protein N-phospho-L-histidine.</text>
        <dbReference type="EC" id="2.7.13.3"/>
    </reaction>
</comment>
<dbReference type="SUPFAM" id="SSF55874">
    <property type="entry name" value="ATPase domain of HSP90 chaperone/DNA topoisomerase II/histidine kinase"/>
    <property type="match status" value="1"/>
</dbReference>
<comment type="caution">
    <text evidence="12">The sequence shown here is derived from an EMBL/GenBank/DDBJ whole genome shotgun (WGS) entry which is preliminary data.</text>
</comment>
<dbReference type="InterPro" id="IPR036890">
    <property type="entry name" value="HATPase_C_sf"/>
</dbReference>
<dbReference type="EC" id="2.7.13.3" evidence="2"/>
<feature type="region of interest" description="Disordered" evidence="9">
    <location>
        <begin position="1"/>
        <end position="20"/>
    </location>
</feature>
<feature type="transmembrane region" description="Helical" evidence="10">
    <location>
        <begin position="280"/>
        <end position="299"/>
    </location>
</feature>
<keyword evidence="3" id="KW-0597">Phosphoprotein</keyword>
<evidence type="ECO:0000259" key="11">
    <source>
        <dbReference type="SMART" id="SM00387"/>
    </source>
</evidence>
<name>A0ABP4W377_9ACTN</name>
<feature type="transmembrane region" description="Helical" evidence="10">
    <location>
        <begin position="164"/>
        <end position="183"/>
    </location>
</feature>
<dbReference type="Gene3D" id="1.20.5.1930">
    <property type="match status" value="1"/>
</dbReference>
<evidence type="ECO:0000256" key="6">
    <source>
        <dbReference type="ARBA" id="ARBA00022777"/>
    </source>
</evidence>
<proteinExistence type="predicted"/>
<evidence type="ECO:0000256" key="1">
    <source>
        <dbReference type="ARBA" id="ARBA00000085"/>
    </source>
</evidence>
<feature type="compositionally biased region" description="Polar residues" evidence="9">
    <location>
        <begin position="1"/>
        <end position="12"/>
    </location>
</feature>
<evidence type="ECO:0000256" key="2">
    <source>
        <dbReference type="ARBA" id="ARBA00012438"/>
    </source>
</evidence>
<dbReference type="InterPro" id="IPR003594">
    <property type="entry name" value="HATPase_dom"/>
</dbReference>
<accession>A0ABP4W377</accession>
<feature type="transmembrane region" description="Helical" evidence="10">
    <location>
        <begin position="214"/>
        <end position="240"/>
    </location>
</feature>
<feature type="domain" description="Histidine kinase/HSP90-like ATPase" evidence="11">
    <location>
        <begin position="613"/>
        <end position="704"/>
    </location>
</feature>
<dbReference type="PANTHER" id="PTHR24421:SF10">
    <property type="entry name" value="NITRATE_NITRITE SENSOR PROTEIN NARQ"/>
    <property type="match status" value="1"/>
</dbReference>
<keyword evidence="10" id="KW-1133">Transmembrane helix</keyword>
<dbReference type="InterPro" id="IPR011712">
    <property type="entry name" value="Sig_transdc_His_kin_sub3_dim/P"/>
</dbReference>
<dbReference type="Pfam" id="PF02518">
    <property type="entry name" value="HATPase_c"/>
    <property type="match status" value="1"/>
</dbReference>
<sequence>MHHPSVTPTSTFDPAPGVRDAGGPARTWPTVVAVAMVVVGVAVATVAAVLDAAVPAAHRETIVTDPGWTAGIPGLALVVPGALLLRQLPTHPMSWLLCLTGLHWIVDGAAASWLAYATTHQPALPGAPLAHWFYERVGALLLLSLPLVLLLYPDGRLPEGRWRIASLASLAATALLPVTLVFAPTDAAQAQAGGPLPEPYQALDLDLTTLPLPAAVWVPLLTVASAAVPVSLIVPLAVVIRRYRSSTGQARLRMRWLAWAALVDALVMLSTLVLPRGWTSVGLAVAVALTGIALVIGVARPQLIDIDQLLGGTVRYAALAAAVVVVDVLVLGTVGLVLGRHLAERNATVIVLLTVTAVYGPLRDRLWRLIRRVALGRRDDPYGVVTGLAEQLEFSDGPDEQLLAVARTVAEAFRSPYVAVEVDRIGGARLVAEHGTAPARTQTLPITYRGEMVGRLVLPVGGFRVALSARDERLLGDVVRQAAVTARASHLASQLQRGREQIVAAREEERRRLRRDLHDGLGPSLGAVALRIDAARNLAASAPDESDRLLRQAREDVGAAVADVRRLVHDLRPPALDDVGLLGAVRQQAERLRPAGLTLDIEGGPGLDQLPAAVEVAAYRIASEALTNVARHACATACRVRLSVDDGALVVEVTDNGVGIAAGTPTGVGLLSLRERAAELGGDCRIECPDERGTVVRARLPLGPVVPEVARA</sequence>
<keyword evidence="7" id="KW-0067">ATP-binding</keyword>
<keyword evidence="4" id="KW-0808">Transferase</keyword>
<keyword evidence="6" id="KW-0418">Kinase</keyword>
<protein>
    <recommendedName>
        <fullName evidence="2">histidine kinase</fullName>
        <ecNumber evidence="2">2.7.13.3</ecNumber>
    </recommendedName>
</protein>
<feature type="transmembrane region" description="Helical" evidence="10">
    <location>
        <begin position="136"/>
        <end position="152"/>
    </location>
</feature>
<keyword evidence="10" id="KW-0812">Transmembrane</keyword>
<gene>
    <name evidence="12" type="ORF">GCM10009681_16610</name>
</gene>
<evidence type="ECO:0000256" key="10">
    <source>
        <dbReference type="SAM" id="Phobius"/>
    </source>
</evidence>
<keyword evidence="5" id="KW-0547">Nucleotide-binding</keyword>
<dbReference type="Gene3D" id="3.30.565.10">
    <property type="entry name" value="Histidine kinase-like ATPase, C-terminal domain"/>
    <property type="match status" value="1"/>
</dbReference>
<feature type="transmembrane region" description="Helical" evidence="10">
    <location>
        <begin position="95"/>
        <end position="116"/>
    </location>
</feature>
<keyword evidence="10" id="KW-0472">Membrane</keyword>